<evidence type="ECO:0008006" key="3">
    <source>
        <dbReference type="Google" id="ProtNLM"/>
    </source>
</evidence>
<dbReference type="EMBL" id="LWBO01000007">
    <property type="protein sequence ID" value="OQP50096.1"/>
    <property type="molecule type" value="Genomic_DNA"/>
</dbReference>
<keyword evidence="2" id="KW-1185">Reference proteome</keyword>
<dbReference type="Proteomes" id="UP000192277">
    <property type="component" value="Unassembled WGS sequence"/>
</dbReference>
<comment type="caution">
    <text evidence="1">The sequence shown here is derived from an EMBL/GenBank/DDBJ whole genome shotgun (WGS) entry which is preliminary data.</text>
</comment>
<evidence type="ECO:0000313" key="2">
    <source>
        <dbReference type="Proteomes" id="UP000192277"/>
    </source>
</evidence>
<name>A0ABX3NYZ0_9BACT</name>
<evidence type="ECO:0000313" key="1">
    <source>
        <dbReference type="EMBL" id="OQP50096.1"/>
    </source>
</evidence>
<reference evidence="1 2" key="1">
    <citation type="submission" date="2016-04" db="EMBL/GenBank/DDBJ databases">
        <authorList>
            <person name="Chen L."/>
            <person name="Zhuang W."/>
            <person name="Wang G."/>
        </authorList>
    </citation>
    <scope>NUCLEOTIDE SEQUENCE [LARGE SCALE GENOMIC DNA]</scope>
    <source>
        <strain evidence="2">GR20</strain>
    </source>
</reference>
<proteinExistence type="predicted"/>
<dbReference type="InterPro" id="IPR011006">
    <property type="entry name" value="CheY-like_superfamily"/>
</dbReference>
<organism evidence="1 2">
    <name type="scientific">Niastella koreensis</name>
    <dbReference type="NCBI Taxonomy" id="354356"/>
    <lineage>
        <taxon>Bacteria</taxon>
        <taxon>Pseudomonadati</taxon>
        <taxon>Bacteroidota</taxon>
        <taxon>Chitinophagia</taxon>
        <taxon>Chitinophagales</taxon>
        <taxon>Chitinophagaceae</taxon>
        <taxon>Niastella</taxon>
    </lineage>
</organism>
<sequence length="132" mass="15342">MLLNLIVLIDDPENAEAMLNLSCLPREFNIVDVVYSVSELIKHPSLQTADVLLVDYFFPGELIKDFFSQFLTHNDTPVVFLSNFPQMLEDIIYPQYRKDTVSVFLKPFSFKDYEDICKQLHKVYAESEKLGQ</sequence>
<protein>
    <recommendedName>
        <fullName evidence="3">Response regulatory domain-containing protein</fullName>
    </recommendedName>
</protein>
<dbReference type="Gene3D" id="3.40.50.2300">
    <property type="match status" value="1"/>
</dbReference>
<dbReference type="SUPFAM" id="SSF52172">
    <property type="entry name" value="CheY-like"/>
    <property type="match status" value="1"/>
</dbReference>
<accession>A0ABX3NYZ0</accession>
<gene>
    <name evidence="1" type="ORF">A4D02_27060</name>
</gene>